<dbReference type="RefSeq" id="YP_001469105.1">
    <property type="nucleotide sequence ID" value="NC_009817.1"/>
</dbReference>
<dbReference type="KEGG" id="vg:5602029"/>
<proteinExistence type="predicted"/>
<protein>
    <submittedName>
        <fullName evidence="1">Gp106</fullName>
    </submittedName>
</protein>
<keyword evidence="2" id="KW-1185">Reference proteome</keyword>
<reference evidence="1 2" key="1">
    <citation type="journal article" date="2007" name="Virology">
        <title>KSY1, a lactococcal phage with a T7-like transcription.</title>
        <authorList>
            <person name="Chopin A."/>
            <person name="Deveau H."/>
            <person name="Ehrlich S.D."/>
            <person name="Moineau S."/>
            <person name="Chopin M.C."/>
        </authorList>
    </citation>
    <scope>NUCLEOTIDE SEQUENCE</scope>
</reference>
<organism evidence="1 2">
    <name type="scientific">Lactococcus phage KSY1</name>
    <dbReference type="NCBI Taxonomy" id="2913972"/>
    <lineage>
        <taxon>Viruses</taxon>
        <taxon>Duplodnaviria</taxon>
        <taxon>Heunggongvirae</taxon>
        <taxon>Uroviricota</taxon>
        <taxon>Caudoviricetes</taxon>
        <taxon>Chopinvirus</taxon>
        <taxon>Chopinvirus KSY1</taxon>
    </lineage>
</organism>
<name>A6MAH1_9CAUD</name>
<evidence type="ECO:0000313" key="1">
    <source>
        <dbReference type="EMBL" id="ABG21649.1"/>
    </source>
</evidence>
<evidence type="ECO:0000313" key="2">
    <source>
        <dbReference type="Proteomes" id="UP000000714"/>
    </source>
</evidence>
<sequence>MILLNFTTRFCRTIGSKVAWPSEWLSLNVQQG</sequence>
<dbReference type="EMBL" id="DQ535032">
    <property type="protein sequence ID" value="ABG21649.1"/>
    <property type="molecule type" value="Genomic_DNA"/>
</dbReference>
<accession>A6MAH1</accession>
<dbReference type="Proteomes" id="UP000000714">
    <property type="component" value="Segment"/>
</dbReference>
<gene>
    <name evidence="1" type="ORF">KSY1p106</name>
</gene>
<dbReference type="GeneID" id="5602029"/>